<dbReference type="NCBIfam" id="NF004484">
    <property type="entry name" value="PRK05815.3-2"/>
    <property type="match status" value="1"/>
</dbReference>
<evidence type="ECO:0000256" key="9">
    <source>
        <dbReference type="ARBA" id="ARBA00023136"/>
    </source>
</evidence>
<accession>A0A1S8KX80</accession>
<keyword evidence="9 11" id="KW-0472">Membrane</keyword>
<dbReference type="InterPro" id="IPR000568">
    <property type="entry name" value="ATP_synth_F0_asu"/>
</dbReference>
<dbReference type="GO" id="GO:0042777">
    <property type="term" value="P:proton motive force-driven plasma membrane ATP synthesis"/>
    <property type="evidence" value="ECO:0007669"/>
    <property type="project" value="TreeGrafter"/>
</dbReference>
<keyword evidence="3 11" id="KW-0813">Transport</keyword>
<evidence type="ECO:0000256" key="3">
    <source>
        <dbReference type="ARBA" id="ARBA00022448"/>
    </source>
</evidence>
<keyword evidence="10 11" id="KW-0066">ATP synthesis</keyword>
<dbReference type="InterPro" id="IPR035908">
    <property type="entry name" value="F0_ATP_A_sf"/>
</dbReference>
<evidence type="ECO:0000256" key="10">
    <source>
        <dbReference type="ARBA" id="ARBA00023310"/>
    </source>
</evidence>
<keyword evidence="6 11" id="KW-0375">Hydrogen ion transport</keyword>
<evidence type="ECO:0000256" key="11">
    <source>
        <dbReference type="HAMAP-Rule" id="MF_01393"/>
    </source>
</evidence>
<dbReference type="PRINTS" id="PR00123">
    <property type="entry name" value="ATPASEA"/>
</dbReference>
<keyword evidence="4 11" id="KW-0138">CF(0)</keyword>
<evidence type="ECO:0000256" key="6">
    <source>
        <dbReference type="ARBA" id="ARBA00022781"/>
    </source>
</evidence>
<organism evidence="12 13">
    <name type="scientific">Clostridium felsineum</name>
    <dbReference type="NCBI Taxonomy" id="36839"/>
    <lineage>
        <taxon>Bacteria</taxon>
        <taxon>Bacillati</taxon>
        <taxon>Bacillota</taxon>
        <taxon>Clostridia</taxon>
        <taxon>Eubacteriales</taxon>
        <taxon>Clostridiaceae</taxon>
        <taxon>Clostridium</taxon>
    </lineage>
</organism>
<feature type="transmembrane region" description="Helical" evidence="11">
    <location>
        <begin position="20"/>
        <end position="42"/>
    </location>
</feature>
<evidence type="ECO:0000256" key="1">
    <source>
        <dbReference type="ARBA" id="ARBA00004141"/>
    </source>
</evidence>
<dbReference type="CDD" id="cd00310">
    <property type="entry name" value="ATP-synt_Fo_a_6"/>
    <property type="match status" value="1"/>
</dbReference>
<dbReference type="GO" id="GO:0046933">
    <property type="term" value="F:proton-transporting ATP synthase activity, rotational mechanism"/>
    <property type="evidence" value="ECO:0007669"/>
    <property type="project" value="UniProtKB-UniRule"/>
</dbReference>
<dbReference type="EMBL" id="CP096983">
    <property type="protein sequence ID" value="URZ12982.1"/>
    <property type="molecule type" value="Genomic_DNA"/>
</dbReference>
<feature type="transmembrane region" description="Helical" evidence="11">
    <location>
        <begin position="75"/>
        <end position="95"/>
    </location>
</feature>
<feature type="transmembrane region" description="Helical" evidence="11">
    <location>
        <begin position="107"/>
        <end position="126"/>
    </location>
</feature>
<dbReference type="AlphaFoldDB" id="A0A1S8KX80"/>
<keyword evidence="13" id="KW-1185">Reference proteome</keyword>
<feature type="transmembrane region" description="Helical" evidence="11">
    <location>
        <begin position="160"/>
        <end position="180"/>
    </location>
</feature>
<comment type="similarity">
    <text evidence="2 11">Belongs to the ATPase A chain family.</text>
</comment>
<dbReference type="RefSeq" id="WP_077835764.1">
    <property type="nucleotide sequence ID" value="NZ_CP096983.1"/>
</dbReference>
<comment type="subcellular location">
    <subcellularLocation>
        <location evidence="11">Cell membrane</location>
        <topology evidence="11">Multi-pass membrane protein</topology>
    </subcellularLocation>
    <subcellularLocation>
        <location evidence="1">Membrane</location>
        <topology evidence="1">Multi-pass membrane protein</topology>
    </subcellularLocation>
</comment>
<feature type="transmembrane region" description="Helical" evidence="11">
    <location>
        <begin position="200"/>
        <end position="219"/>
    </location>
</feature>
<proteinExistence type="inferred from homology"/>
<evidence type="ECO:0000256" key="2">
    <source>
        <dbReference type="ARBA" id="ARBA00006810"/>
    </source>
</evidence>
<dbReference type="GO" id="GO:0005886">
    <property type="term" value="C:plasma membrane"/>
    <property type="evidence" value="ECO:0007669"/>
    <property type="project" value="UniProtKB-SubCell"/>
</dbReference>
<protein>
    <recommendedName>
        <fullName evidence="11">ATP synthase subunit a</fullName>
    </recommendedName>
    <alternativeName>
        <fullName evidence="11">ATP synthase F0 sector subunit a</fullName>
    </alternativeName>
    <alternativeName>
        <fullName evidence="11">F-ATPase subunit 6</fullName>
    </alternativeName>
</protein>
<sequence>MDLGSKTMFALKFGGFNIAIKQSVVVQWIIMLIILVLTLALTSNLKKIPNKKQSVVEMIVNLINGLVKENMGDKFMNFVPIIGSMAVFILFLNLTGLVGVEPVTKDISVTAGFAIVSAFLINATVIKRTGIGGYLKSIFGEGPIMAPMNILEKFTVPISLCLRLFINMLVGAIVISLVYATPAKLIIPIPLHGFFDMFDGVLQAYVFILLTMIFTKLGMGHE</sequence>
<keyword evidence="7 11" id="KW-1133">Transmembrane helix</keyword>
<dbReference type="STRING" id="84029.CROST_45410"/>
<dbReference type="PANTHER" id="PTHR42823:SF3">
    <property type="entry name" value="ATP SYNTHASE SUBUNIT A, CHLOROPLASTIC"/>
    <property type="match status" value="1"/>
</dbReference>
<dbReference type="Proteomes" id="UP000190951">
    <property type="component" value="Chromosome"/>
</dbReference>
<dbReference type="KEGG" id="crw:CROST_037320"/>
<gene>
    <name evidence="11 12" type="primary">atpB</name>
    <name evidence="12" type="ORF">CROST_037320</name>
</gene>
<keyword evidence="8 11" id="KW-0406">Ion transport</keyword>
<evidence type="ECO:0000256" key="5">
    <source>
        <dbReference type="ARBA" id="ARBA00022692"/>
    </source>
</evidence>
<dbReference type="InterPro" id="IPR045082">
    <property type="entry name" value="ATP_syn_F0_a_bact/chloroplast"/>
</dbReference>
<dbReference type="Gene3D" id="1.20.120.220">
    <property type="entry name" value="ATP synthase, F0 complex, subunit A"/>
    <property type="match status" value="1"/>
</dbReference>
<keyword evidence="5 11" id="KW-0812">Transmembrane</keyword>
<comment type="function">
    <text evidence="11">Key component of the proton channel; it plays a direct role in the translocation of protons across the membrane.</text>
</comment>
<dbReference type="HAMAP" id="MF_01393">
    <property type="entry name" value="ATP_synth_a_bact"/>
    <property type="match status" value="1"/>
</dbReference>
<reference evidence="12 13" key="1">
    <citation type="submission" date="2022-04" db="EMBL/GenBank/DDBJ databases">
        <title>Genome sequence of C. roseum typestrain.</title>
        <authorList>
            <person name="Poehlein A."/>
            <person name="Schoch T."/>
            <person name="Duerre P."/>
            <person name="Daniel R."/>
        </authorList>
    </citation>
    <scope>NUCLEOTIDE SEQUENCE [LARGE SCALE GENOMIC DNA]</scope>
    <source>
        <strain evidence="12 13">DSM 7320</strain>
    </source>
</reference>
<evidence type="ECO:0000313" key="13">
    <source>
        <dbReference type="Proteomes" id="UP000190951"/>
    </source>
</evidence>
<name>A0A1S8KX80_9CLOT</name>
<keyword evidence="11" id="KW-1003">Cell membrane</keyword>
<evidence type="ECO:0000256" key="4">
    <source>
        <dbReference type="ARBA" id="ARBA00022547"/>
    </source>
</evidence>
<dbReference type="SUPFAM" id="SSF81336">
    <property type="entry name" value="F1F0 ATP synthase subunit A"/>
    <property type="match status" value="1"/>
</dbReference>
<evidence type="ECO:0000313" key="12">
    <source>
        <dbReference type="EMBL" id="URZ12982.1"/>
    </source>
</evidence>
<dbReference type="Pfam" id="PF00119">
    <property type="entry name" value="ATP-synt_A"/>
    <property type="match status" value="1"/>
</dbReference>
<evidence type="ECO:0000256" key="7">
    <source>
        <dbReference type="ARBA" id="ARBA00022989"/>
    </source>
</evidence>
<dbReference type="PANTHER" id="PTHR42823">
    <property type="entry name" value="ATP SYNTHASE SUBUNIT A, CHLOROPLASTIC"/>
    <property type="match status" value="1"/>
</dbReference>
<evidence type="ECO:0000256" key="8">
    <source>
        <dbReference type="ARBA" id="ARBA00023065"/>
    </source>
</evidence>
<dbReference type="GO" id="GO:0045259">
    <property type="term" value="C:proton-transporting ATP synthase complex"/>
    <property type="evidence" value="ECO:0007669"/>
    <property type="project" value="UniProtKB-KW"/>
</dbReference>